<gene>
    <name evidence="1" type="ORF">MILVUS5_LOCUS9140</name>
</gene>
<protein>
    <submittedName>
        <fullName evidence="1">Uncharacterized protein</fullName>
    </submittedName>
</protein>
<evidence type="ECO:0000313" key="2">
    <source>
        <dbReference type="Proteomes" id="UP001177021"/>
    </source>
</evidence>
<comment type="caution">
    <text evidence="1">The sequence shown here is derived from an EMBL/GenBank/DDBJ whole genome shotgun (WGS) entry which is preliminary data.</text>
</comment>
<accession>A0ACB0J4H7</accession>
<dbReference type="Proteomes" id="UP001177021">
    <property type="component" value="Unassembled WGS sequence"/>
</dbReference>
<proteinExistence type="predicted"/>
<evidence type="ECO:0000313" key="1">
    <source>
        <dbReference type="EMBL" id="CAJ2639046.1"/>
    </source>
</evidence>
<organism evidence="1 2">
    <name type="scientific">Trifolium pratense</name>
    <name type="common">Red clover</name>
    <dbReference type="NCBI Taxonomy" id="57577"/>
    <lineage>
        <taxon>Eukaryota</taxon>
        <taxon>Viridiplantae</taxon>
        <taxon>Streptophyta</taxon>
        <taxon>Embryophyta</taxon>
        <taxon>Tracheophyta</taxon>
        <taxon>Spermatophyta</taxon>
        <taxon>Magnoliopsida</taxon>
        <taxon>eudicotyledons</taxon>
        <taxon>Gunneridae</taxon>
        <taxon>Pentapetalae</taxon>
        <taxon>rosids</taxon>
        <taxon>fabids</taxon>
        <taxon>Fabales</taxon>
        <taxon>Fabaceae</taxon>
        <taxon>Papilionoideae</taxon>
        <taxon>50 kb inversion clade</taxon>
        <taxon>NPAAA clade</taxon>
        <taxon>Hologalegina</taxon>
        <taxon>IRL clade</taxon>
        <taxon>Trifolieae</taxon>
        <taxon>Trifolium</taxon>
    </lineage>
</organism>
<keyword evidence="2" id="KW-1185">Reference proteome</keyword>
<name>A0ACB0J4H7_TRIPR</name>
<sequence>MNATTSVASAFLSATVESLLQKLASSELIDYVKYSHLNILKLTVLETKLLTLHSVLHDAEHKQFFNPEVKKWLDELYDVISTAEDLFDEIGYSYLQCKVENTQSQHDFEYNSDIAMICQKLQGFAEQIEILGLQSVTVSVRVSVKMCSNLVGNETVVVGRKNDKELLMNMLMSESGNNNSNNNLGVVAVFGVGGVGKSTLARIVYDDEKVNEHFDLKAWVRMSEDFDVVRVTKTITESVTSGSYGINDPDYMRAELKKEVRGRRFLIVLDGLWNYSYNDWHGIVAPLIKGKYGSRVVITTRYEEVAKVAHTFPIHKLEPLSEEDCWPLLCKYVFGSVGNKFPNLEAIGRNIARKCGGLPLAAKIVGRLLSSKIDEKEWIEIMNNDIWNLSKDNILPSLLLSYQYLPSYLKRCFAYCSIFPKGYPIDRKQMVLLWMAQGFLEHSMVGKVEEEVGNEYFTELLSRSLIEQLNDDTDEEKFVMHCLVHDLATIVSGKSCSKLESGRGRIHHFLYHQEEYDLYKKFEIVDNFECLRSFLSIDFCWRMNYISSKVLHVLLPSHGRLRALSISHYSNITTLPDSLGSLVQLRYLNLSCTGIKYLPDTICDLYYLQTLKLSGCRKLVELPAHVGNLINLRHLDISHTNIEEMPMQLVELENLQTLTVFVVGEQEVGLSVRELSKFPNLRGKLHIQNLHKVIDVSEVCDTKLKSKEHIEELSLYWDKQTEDSPSQEVILDELQPSTNLKKLSIGFYGGTSFPSWLGDCSFSNMVYLCIKSCEYCTTLPPLGQLPSLKDLEIDGMSKVETIGPEFYGMIGGSTNTPFQPFPSLEKLHFERMSNWKEWLSFGSSKFPFPRLKTLYLDNCSKLRGHLPSHLPSIEKITILWCSHLLATLSTLQWLSSVKYINLITRGSSELPLLENDSPCLLQLVTIFGFNKLLSLPRMFLNSTSLQHLHLCYISSLTAFPSNGLPTSLKSLDIDECKNLAFLPPETWSNYTSLVTLNLRNCCDGLTSFQLNGFPMLHSLSVDGCSNLESIFISENGSLGSSTLQSLQVSNCDALRSLPQHMETLTALESLTLDSLSSCWKGVHLPLKFRLTPSHSMTSTTTVTERGLQNLTALSDMEIGGNNVVNTLLKEQLLPIFLVSLTITNLSEMKCLEGNVLQHISSMKKLAFKFCSGLESFQATLPSSLKSLVFENCPKLMSLPDKLPSSLETLEFDDCARLGLLPRHGFPSSLKVLSISQCPFLEARYATPRRGQVSKIAHIPVIKINYQAII</sequence>
<reference evidence="1" key="1">
    <citation type="submission" date="2023-10" db="EMBL/GenBank/DDBJ databases">
        <authorList>
            <person name="Rodriguez Cubillos JULIANA M."/>
            <person name="De Vega J."/>
        </authorList>
    </citation>
    <scope>NUCLEOTIDE SEQUENCE</scope>
</reference>
<dbReference type="EMBL" id="CASHSV030000024">
    <property type="protein sequence ID" value="CAJ2639046.1"/>
    <property type="molecule type" value="Genomic_DNA"/>
</dbReference>